<evidence type="ECO:0000256" key="1">
    <source>
        <dbReference type="ARBA" id="ARBA00022679"/>
    </source>
</evidence>
<organism evidence="8 9">
    <name type="scientific">Streptomyces albus (strain ATCC 21838 / DSM 41398 / FERM P-419 / JCM 4703 / NBRC 107858)</name>
    <dbReference type="NCBI Taxonomy" id="1081613"/>
    <lineage>
        <taxon>Bacteria</taxon>
        <taxon>Bacillati</taxon>
        <taxon>Actinomycetota</taxon>
        <taxon>Actinomycetes</taxon>
        <taxon>Kitasatosporales</taxon>
        <taxon>Streptomycetaceae</taxon>
        <taxon>Streptomyces</taxon>
    </lineage>
</organism>
<evidence type="ECO:0000259" key="6">
    <source>
        <dbReference type="Pfam" id="PF02518"/>
    </source>
</evidence>
<dbReference type="GO" id="GO:0016020">
    <property type="term" value="C:membrane"/>
    <property type="evidence" value="ECO:0007669"/>
    <property type="project" value="InterPro"/>
</dbReference>
<dbReference type="SUPFAM" id="SSF55874">
    <property type="entry name" value="ATPase domain of HSP90 chaperone/DNA topoisomerase II/histidine kinase"/>
    <property type="match status" value="1"/>
</dbReference>
<evidence type="ECO:0000256" key="5">
    <source>
        <dbReference type="SAM" id="Phobius"/>
    </source>
</evidence>
<reference evidence="8 9" key="1">
    <citation type="submission" date="2015-01" db="EMBL/GenBank/DDBJ databases">
        <title>Enhanced salinomycin production by adjusting the supply of polyketide extender units in Streptomyce albus DSM 41398.</title>
        <authorList>
            <person name="Lu C."/>
        </authorList>
    </citation>
    <scope>NUCLEOTIDE SEQUENCE [LARGE SCALE GENOMIC DNA]</scope>
    <source>
        <strain evidence="9">ATCC 21838 / DSM 41398 / FERM P-419 / JCM 4703 / NBRC 107858</strain>
    </source>
</reference>
<feature type="region of interest" description="Disordered" evidence="4">
    <location>
        <begin position="1"/>
        <end position="21"/>
    </location>
</feature>
<protein>
    <submittedName>
        <fullName evidence="8">Two-component system sensor kinase</fullName>
    </submittedName>
</protein>
<feature type="compositionally biased region" description="Low complexity" evidence="4">
    <location>
        <begin position="1"/>
        <end position="14"/>
    </location>
</feature>
<dbReference type="CDD" id="cd16917">
    <property type="entry name" value="HATPase_UhpB-NarQ-NarX-like"/>
    <property type="match status" value="1"/>
</dbReference>
<dbReference type="InterPro" id="IPR003594">
    <property type="entry name" value="HATPase_dom"/>
</dbReference>
<evidence type="ECO:0000256" key="4">
    <source>
        <dbReference type="SAM" id="MobiDB-lite"/>
    </source>
</evidence>
<dbReference type="GO" id="GO:0000155">
    <property type="term" value="F:phosphorelay sensor kinase activity"/>
    <property type="evidence" value="ECO:0007669"/>
    <property type="project" value="InterPro"/>
</dbReference>
<dbReference type="PANTHER" id="PTHR24421">
    <property type="entry name" value="NITRATE/NITRITE SENSOR PROTEIN NARX-RELATED"/>
    <property type="match status" value="1"/>
</dbReference>
<dbReference type="Gene3D" id="3.30.565.10">
    <property type="entry name" value="Histidine kinase-like ATPase, C-terminal domain"/>
    <property type="match status" value="1"/>
</dbReference>
<feature type="region of interest" description="Disordered" evidence="4">
    <location>
        <begin position="436"/>
        <end position="497"/>
    </location>
</feature>
<evidence type="ECO:0000259" key="7">
    <source>
        <dbReference type="Pfam" id="PF07730"/>
    </source>
</evidence>
<proteinExistence type="predicted"/>
<feature type="transmembrane region" description="Helical" evidence="5">
    <location>
        <begin position="43"/>
        <end position="62"/>
    </location>
</feature>
<dbReference type="AlphaFoldDB" id="A0A0B5ENR1"/>
<evidence type="ECO:0000313" key="8">
    <source>
        <dbReference type="EMBL" id="AJE84298.1"/>
    </source>
</evidence>
<keyword evidence="3" id="KW-0902">Two-component regulatory system</keyword>
<gene>
    <name evidence="8" type="ORF">SLNWT_3922</name>
</gene>
<feature type="transmembrane region" description="Helical" evidence="5">
    <location>
        <begin position="68"/>
        <end position="93"/>
    </location>
</feature>
<keyword evidence="2 8" id="KW-0418">Kinase</keyword>
<feature type="transmembrane region" description="Helical" evidence="5">
    <location>
        <begin position="105"/>
        <end position="124"/>
    </location>
</feature>
<feature type="region of interest" description="Disordered" evidence="4">
    <location>
        <begin position="376"/>
        <end position="399"/>
    </location>
</feature>
<dbReference type="KEGG" id="sals:SLNWT_3922"/>
<evidence type="ECO:0000313" key="9">
    <source>
        <dbReference type="Proteomes" id="UP000031523"/>
    </source>
</evidence>
<keyword evidence="1" id="KW-0808">Transferase</keyword>
<accession>A0A0B5ENR1</accession>
<keyword evidence="9" id="KW-1185">Reference proteome</keyword>
<dbReference type="Proteomes" id="UP000031523">
    <property type="component" value="Chromosome"/>
</dbReference>
<dbReference type="EMBL" id="CP010519">
    <property type="protein sequence ID" value="AJE84298.1"/>
    <property type="molecule type" value="Genomic_DNA"/>
</dbReference>
<keyword evidence="5" id="KW-0812">Transmembrane</keyword>
<feature type="domain" description="Signal transduction histidine kinase subgroup 3 dimerisation and phosphoacceptor" evidence="7">
    <location>
        <begin position="231"/>
        <end position="294"/>
    </location>
</feature>
<evidence type="ECO:0000256" key="3">
    <source>
        <dbReference type="ARBA" id="ARBA00023012"/>
    </source>
</evidence>
<feature type="domain" description="Histidine kinase/HSP90-like ATPase" evidence="6">
    <location>
        <begin position="334"/>
        <end position="430"/>
    </location>
</feature>
<feature type="transmembrane region" description="Helical" evidence="5">
    <location>
        <begin position="136"/>
        <end position="154"/>
    </location>
</feature>
<feature type="transmembrane region" description="Helical" evidence="5">
    <location>
        <begin position="161"/>
        <end position="181"/>
    </location>
</feature>
<keyword evidence="5" id="KW-0472">Membrane</keyword>
<dbReference type="InterPro" id="IPR036890">
    <property type="entry name" value="HATPase_C_sf"/>
</dbReference>
<feature type="compositionally biased region" description="Gly residues" evidence="4">
    <location>
        <begin position="380"/>
        <end position="398"/>
    </location>
</feature>
<dbReference type="InterPro" id="IPR011712">
    <property type="entry name" value="Sig_transdc_His_kin_sub3_dim/P"/>
</dbReference>
<keyword evidence="5" id="KW-1133">Transmembrane helix</keyword>
<sequence length="497" mass="51291">MTAAGPVGAVAGAADGRESEMRRPGNWWRRKSTPAKVEAYTRWCYWFIAASETLAVGVAGFGKLSPGLAAGLFLAVAVHAAVGALAVGPTLEWVLDRRPRPRRHLAAVAAATVLVAATALALAQHGPGEHSTAAGATLYSGVLVFGIGLFGLGLGSTKRLVWLVAGGAVGAALLAVPLGMAPLAAPVLGLGILLGGGFLAFTSGFSVWLLKAVYALDEARETRARLAVAEERLRFGRDLHDVLGRNLAVIALKSELAVQLARRERPESVDQMIEVQRIAQESQREVREVVRGYRGVAVDTELAGAQGVLTAAGIDCAVTGAAASTRLPTAVQGALGWVVREAATNALRHGDATRCTIALTVTGGLATLTVENDGVPGPQPGGLPGALGGTGSTGGSGLAGLRERLAPVEGSLTAGPIGDGRFRVVAEVPVREDTYAEVRGERRVPGVPGPHGEPEEHEEQREGREQQEQREQDDMEQDGVEAGPGKAVRGGENGAAA</sequence>
<dbReference type="PANTHER" id="PTHR24421:SF63">
    <property type="entry name" value="SENSOR HISTIDINE KINASE DESK"/>
    <property type="match status" value="1"/>
</dbReference>
<dbReference type="InterPro" id="IPR050482">
    <property type="entry name" value="Sensor_HK_TwoCompSys"/>
</dbReference>
<dbReference type="Pfam" id="PF02518">
    <property type="entry name" value="HATPase_c"/>
    <property type="match status" value="1"/>
</dbReference>
<dbReference type="GO" id="GO:0046983">
    <property type="term" value="F:protein dimerization activity"/>
    <property type="evidence" value="ECO:0007669"/>
    <property type="project" value="InterPro"/>
</dbReference>
<feature type="compositionally biased region" description="Basic and acidic residues" evidence="4">
    <location>
        <begin position="452"/>
        <end position="472"/>
    </location>
</feature>
<name>A0A0B5ENR1_STRA4</name>
<feature type="transmembrane region" description="Helical" evidence="5">
    <location>
        <begin position="187"/>
        <end position="210"/>
    </location>
</feature>
<dbReference type="Gene3D" id="1.20.5.1930">
    <property type="match status" value="1"/>
</dbReference>
<evidence type="ECO:0000256" key="2">
    <source>
        <dbReference type="ARBA" id="ARBA00022777"/>
    </source>
</evidence>
<dbReference type="Pfam" id="PF07730">
    <property type="entry name" value="HisKA_3"/>
    <property type="match status" value="1"/>
</dbReference>